<dbReference type="InterPro" id="IPR002401">
    <property type="entry name" value="Cyt_P450_E_grp-I"/>
</dbReference>
<comment type="similarity">
    <text evidence="5">Belongs to the cytochrome P450 family.</text>
</comment>
<evidence type="ECO:0000256" key="2">
    <source>
        <dbReference type="ARBA" id="ARBA00022723"/>
    </source>
</evidence>
<dbReference type="GO" id="GO:0020037">
    <property type="term" value="F:heme binding"/>
    <property type="evidence" value="ECO:0007669"/>
    <property type="project" value="InterPro"/>
</dbReference>
<keyword evidence="5" id="KW-0503">Monooxygenase</keyword>
<dbReference type="PANTHER" id="PTHR24305:SF108">
    <property type="entry name" value="P450, PUTATIVE (EUROFUNG)-RELATED"/>
    <property type="match status" value="1"/>
</dbReference>
<gene>
    <name evidence="6" type="ORF">M427DRAFT_52377</name>
</gene>
<dbReference type="GO" id="GO:0004497">
    <property type="term" value="F:monooxygenase activity"/>
    <property type="evidence" value="ECO:0007669"/>
    <property type="project" value="UniProtKB-KW"/>
</dbReference>
<dbReference type="EMBL" id="KQ965736">
    <property type="protein sequence ID" value="KXS20118.1"/>
    <property type="molecule type" value="Genomic_DNA"/>
</dbReference>
<keyword evidence="2 4" id="KW-0479">Metal-binding</keyword>
<accession>A0A139ATR1</accession>
<dbReference type="InterPro" id="IPR017972">
    <property type="entry name" value="Cyt_P450_CS"/>
</dbReference>
<reference evidence="6 7" key="1">
    <citation type="journal article" date="2015" name="Genome Biol. Evol.">
        <title>Phylogenomic analyses indicate that early fungi evolved digesting cell walls of algal ancestors of land plants.</title>
        <authorList>
            <person name="Chang Y."/>
            <person name="Wang S."/>
            <person name="Sekimoto S."/>
            <person name="Aerts A.L."/>
            <person name="Choi C."/>
            <person name="Clum A."/>
            <person name="LaButti K.M."/>
            <person name="Lindquist E.A."/>
            <person name="Yee Ngan C."/>
            <person name="Ohm R.A."/>
            <person name="Salamov A.A."/>
            <person name="Grigoriev I.V."/>
            <person name="Spatafora J.W."/>
            <person name="Berbee M.L."/>
        </authorList>
    </citation>
    <scope>NUCLEOTIDE SEQUENCE [LARGE SCALE GENOMIC DNA]</scope>
    <source>
        <strain evidence="6 7">JEL478</strain>
    </source>
</reference>
<dbReference type="AlphaFoldDB" id="A0A139ATR1"/>
<dbReference type="Gene3D" id="1.10.630.10">
    <property type="entry name" value="Cytochrome P450"/>
    <property type="match status" value="1"/>
</dbReference>
<evidence type="ECO:0000256" key="3">
    <source>
        <dbReference type="ARBA" id="ARBA00023004"/>
    </source>
</evidence>
<evidence type="ECO:0000256" key="5">
    <source>
        <dbReference type="RuleBase" id="RU000461"/>
    </source>
</evidence>
<dbReference type="PANTHER" id="PTHR24305">
    <property type="entry name" value="CYTOCHROME P450"/>
    <property type="match status" value="1"/>
</dbReference>
<dbReference type="STRING" id="1344416.A0A139ATR1"/>
<comment type="cofactor">
    <cofactor evidence="1 4">
        <name>heme</name>
        <dbReference type="ChEBI" id="CHEBI:30413"/>
    </cofactor>
</comment>
<keyword evidence="5" id="KW-0560">Oxidoreductase</keyword>
<dbReference type="PRINTS" id="PR00463">
    <property type="entry name" value="EP450I"/>
</dbReference>
<evidence type="ECO:0000313" key="7">
    <source>
        <dbReference type="Proteomes" id="UP000070544"/>
    </source>
</evidence>
<keyword evidence="4 5" id="KW-0349">Heme</keyword>
<keyword evidence="3 4" id="KW-0408">Iron</keyword>
<evidence type="ECO:0000313" key="6">
    <source>
        <dbReference type="EMBL" id="KXS20118.1"/>
    </source>
</evidence>
<sequence>MGLAIIDHYFGTPSQSFQTLFLAFLYYKVFEYILYLYDAFVLSPLRNVPGNPWYVIFGQYALFYERYFALGGHKPHVIRNQLHYKYGPVIRVGARAISVCSPELVQEVIVKEDYPKSETARWLFGPNMREALFSIVEKEVHKRLRRLMSGGFSISGVAKMEPLMQTVYMDLQTYIEELIDKNGGEATMDIWTLVHGAGTDILGITTFGRSFDSIRNPHPPIVDFVESTFKYLSSTASLPVIRKIPFLNVNVEYHKKEANALKMCDEIVAERKLPEKKRSDNLQLLVDGVYNDGEKIDRDTIYHNLFGLLVAGADSTAGAMGFTMKYLIQNPTFLTQCQSELDACPVDSRGLISQSVVKSLPFLSSCQKEALRLGTGRDFQRVAPRDVVLGGFQVPAGTEVNCCRYALHRGPWWKNPDEYQPARFGAAGDGDEIGAFAPFSLGTRNCIGKNFAWQEMRVIVANLLRRYEFEDIPGQDEECGIWINLMLKSNKYMCKIRRRRDVKA</sequence>
<dbReference type="OrthoDB" id="1470350at2759"/>
<keyword evidence="7" id="KW-1185">Reference proteome</keyword>
<protein>
    <submittedName>
        <fullName evidence="6">Cytochrome P450</fullName>
    </submittedName>
</protein>
<name>A0A139ATR1_GONPJ</name>
<dbReference type="Proteomes" id="UP000070544">
    <property type="component" value="Unassembled WGS sequence"/>
</dbReference>
<dbReference type="PRINTS" id="PR00385">
    <property type="entry name" value="P450"/>
</dbReference>
<proteinExistence type="inferred from homology"/>
<dbReference type="GO" id="GO:0016705">
    <property type="term" value="F:oxidoreductase activity, acting on paired donors, with incorporation or reduction of molecular oxygen"/>
    <property type="evidence" value="ECO:0007669"/>
    <property type="project" value="InterPro"/>
</dbReference>
<dbReference type="InterPro" id="IPR001128">
    <property type="entry name" value="Cyt_P450"/>
</dbReference>
<dbReference type="PROSITE" id="PS00086">
    <property type="entry name" value="CYTOCHROME_P450"/>
    <property type="match status" value="1"/>
</dbReference>
<evidence type="ECO:0000256" key="1">
    <source>
        <dbReference type="ARBA" id="ARBA00001971"/>
    </source>
</evidence>
<dbReference type="InterPro" id="IPR050121">
    <property type="entry name" value="Cytochrome_P450_monoxygenase"/>
</dbReference>
<evidence type="ECO:0000256" key="4">
    <source>
        <dbReference type="PIRSR" id="PIRSR602401-1"/>
    </source>
</evidence>
<dbReference type="Pfam" id="PF00067">
    <property type="entry name" value="p450"/>
    <property type="match status" value="1"/>
</dbReference>
<feature type="binding site" description="axial binding residue" evidence="4">
    <location>
        <position position="446"/>
    </location>
    <ligand>
        <name>heme</name>
        <dbReference type="ChEBI" id="CHEBI:30413"/>
    </ligand>
    <ligandPart>
        <name>Fe</name>
        <dbReference type="ChEBI" id="CHEBI:18248"/>
    </ligandPart>
</feature>
<dbReference type="GO" id="GO:0005506">
    <property type="term" value="F:iron ion binding"/>
    <property type="evidence" value="ECO:0007669"/>
    <property type="project" value="InterPro"/>
</dbReference>
<dbReference type="SUPFAM" id="SSF48264">
    <property type="entry name" value="Cytochrome P450"/>
    <property type="match status" value="1"/>
</dbReference>
<organism evidence="6 7">
    <name type="scientific">Gonapodya prolifera (strain JEL478)</name>
    <name type="common">Monoblepharis prolifera</name>
    <dbReference type="NCBI Taxonomy" id="1344416"/>
    <lineage>
        <taxon>Eukaryota</taxon>
        <taxon>Fungi</taxon>
        <taxon>Fungi incertae sedis</taxon>
        <taxon>Chytridiomycota</taxon>
        <taxon>Chytridiomycota incertae sedis</taxon>
        <taxon>Monoblepharidomycetes</taxon>
        <taxon>Monoblepharidales</taxon>
        <taxon>Gonapodyaceae</taxon>
        <taxon>Gonapodya</taxon>
    </lineage>
</organism>
<dbReference type="InterPro" id="IPR036396">
    <property type="entry name" value="Cyt_P450_sf"/>
</dbReference>